<protein>
    <recommendedName>
        <fullName evidence="15">Cytochrome</fullName>
    </recommendedName>
</protein>
<accession>A0AAQ4EYB7</accession>
<comment type="caution">
    <text evidence="13">The sequence shown here is derived from an EMBL/GenBank/DDBJ whole genome shotgun (WGS) entry which is preliminary data.</text>
</comment>
<evidence type="ECO:0000256" key="8">
    <source>
        <dbReference type="ARBA" id="ARBA00023004"/>
    </source>
</evidence>
<dbReference type="EMBL" id="JARKHS020009434">
    <property type="protein sequence ID" value="KAK8779767.1"/>
    <property type="molecule type" value="Genomic_DNA"/>
</dbReference>
<evidence type="ECO:0000256" key="5">
    <source>
        <dbReference type="ARBA" id="ARBA00022617"/>
    </source>
</evidence>
<proteinExistence type="inferred from homology"/>
<comment type="similarity">
    <text evidence="4 12">Belongs to the cytochrome P450 family.</text>
</comment>
<dbReference type="PRINTS" id="PR00465">
    <property type="entry name" value="EP450IV"/>
</dbReference>
<dbReference type="Gene3D" id="1.10.630.10">
    <property type="entry name" value="Cytochrome P450"/>
    <property type="match status" value="1"/>
</dbReference>
<dbReference type="GO" id="GO:0016705">
    <property type="term" value="F:oxidoreductase activity, acting on paired donors, with incorporation or reduction of molecular oxygen"/>
    <property type="evidence" value="ECO:0007669"/>
    <property type="project" value="InterPro"/>
</dbReference>
<name>A0AAQ4EYB7_AMBAM</name>
<comment type="function">
    <text evidence="2">May be involved in the metabolism of insect hormones and in the breakdown of synthetic insecticides.</text>
</comment>
<dbReference type="AlphaFoldDB" id="A0AAQ4EYB7"/>
<dbReference type="GO" id="GO:0004497">
    <property type="term" value="F:monooxygenase activity"/>
    <property type="evidence" value="ECO:0007669"/>
    <property type="project" value="UniProtKB-KW"/>
</dbReference>
<comment type="cofactor">
    <cofactor evidence="1 11">
        <name>heme</name>
        <dbReference type="ChEBI" id="CHEBI:30413"/>
    </cofactor>
</comment>
<dbReference type="Proteomes" id="UP001321473">
    <property type="component" value="Unassembled WGS sequence"/>
</dbReference>
<dbReference type="InterPro" id="IPR036396">
    <property type="entry name" value="Cyt_P450_sf"/>
</dbReference>
<evidence type="ECO:0000256" key="9">
    <source>
        <dbReference type="ARBA" id="ARBA00023033"/>
    </source>
</evidence>
<keyword evidence="14" id="KW-1185">Reference proteome</keyword>
<dbReference type="InterPro" id="IPR050196">
    <property type="entry name" value="Cytochrome_P450_Monoox"/>
</dbReference>
<evidence type="ECO:0000256" key="2">
    <source>
        <dbReference type="ARBA" id="ARBA00003690"/>
    </source>
</evidence>
<evidence type="ECO:0000313" key="13">
    <source>
        <dbReference type="EMBL" id="KAK8779767.1"/>
    </source>
</evidence>
<dbReference type="PANTHER" id="PTHR24291:SF189">
    <property type="entry name" value="CYTOCHROME P450 4C3-RELATED"/>
    <property type="match status" value="1"/>
</dbReference>
<dbReference type="SUPFAM" id="SSF48264">
    <property type="entry name" value="Cytochrome P450"/>
    <property type="match status" value="1"/>
</dbReference>
<evidence type="ECO:0000256" key="6">
    <source>
        <dbReference type="ARBA" id="ARBA00022723"/>
    </source>
</evidence>
<dbReference type="PROSITE" id="PS00086">
    <property type="entry name" value="CYTOCHROME_P450"/>
    <property type="match status" value="1"/>
</dbReference>
<gene>
    <name evidence="13" type="ORF">V5799_018893</name>
</gene>
<organism evidence="13 14">
    <name type="scientific">Amblyomma americanum</name>
    <name type="common">Lone star tick</name>
    <dbReference type="NCBI Taxonomy" id="6943"/>
    <lineage>
        <taxon>Eukaryota</taxon>
        <taxon>Metazoa</taxon>
        <taxon>Ecdysozoa</taxon>
        <taxon>Arthropoda</taxon>
        <taxon>Chelicerata</taxon>
        <taxon>Arachnida</taxon>
        <taxon>Acari</taxon>
        <taxon>Parasitiformes</taxon>
        <taxon>Ixodida</taxon>
        <taxon>Ixodoidea</taxon>
        <taxon>Ixodidae</taxon>
        <taxon>Amblyomminae</taxon>
        <taxon>Amblyomma</taxon>
    </lineage>
</organism>
<evidence type="ECO:0000256" key="10">
    <source>
        <dbReference type="ARBA" id="ARBA00023136"/>
    </source>
</evidence>
<evidence type="ECO:0000256" key="3">
    <source>
        <dbReference type="ARBA" id="ARBA00004586"/>
    </source>
</evidence>
<evidence type="ECO:0000256" key="1">
    <source>
        <dbReference type="ARBA" id="ARBA00001971"/>
    </source>
</evidence>
<dbReference type="GO" id="GO:0020037">
    <property type="term" value="F:heme binding"/>
    <property type="evidence" value="ECO:0007669"/>
    <property type="project" value="InterPro"/>
</dbReference>
<keyword evidence="8 11" id="KW-0408">Iron</keyword>
<dbReference type="InterPro" id="IPR001128">
    <property type="entry name" value="Cyt_P450"/>
</dbReference>
<evidence type="ECO:0000256" key="11">
    <source>
        <dbReference type="PIRSR" id="PIRSR602403-1"/>
    </source>
</evidence>
<dbReference type="GO" id="GO:0005506">
    <property type="term" value="F:iron ion binding"/>
    <property type="evidence" value="ECO:0007669"/>
    <property type="project" value="InterPro"/>
</dbReference>
<evidence type="ECO:0000256" key="4">
    <source>
        <dbReference type="ARBA" id="ARBA00010617"/>
    </source>
</evidence>
<feature type="binding site" description="axial binding residue" evidence="11">
    <location>
        <position position="43"/>
    </location>
    <ligand>
        <name>heme</name>
        <dbReference type="ChEBI" id="CHEBI:30413"/>
    </ligand>
    <ligandPart>
        <name>Fe</name>
        <dbReference type="ChEBI" id="CHEBI:18248"/>
    </ligandPart>
</feature>
<dbReference type="GO" id="GO:0005789">
    <property type="term" value="C:endoplasmic reticulum membrane"/>
    <property type="evidence" value="ECO:0007669"/>
    <property type="project" value="UniProtKB-SubCell"/>
</dbReference>
<keyword evidence="9 12" id="KW-0503">Monooxygenase</keyword>
<keyword evidence="10" id="KW-0472">Membrane</keyword>
<evidence type="ECO:0008006" key="15">
    <source>
        <dbReference type="Google" id="ProtNLM"/>
    </source>
</evidence>
<reference evidence="13 14" key="1">
    <citation type="journal article" date="2023" name="Arcadia Sci">
        <title>De novo assembly of a long-read Amblyomma americanum tick genome.</title>
        <authorList>
            <person name="Chou S."/>
            <person name="Poskanzer K.E."/>
            <person name="Rollins M."/>
            <person name="Thuy-Boun P.S."/>
        </authorList>
    </citation>
    <scope>NUCLEOTIDE SEQUENCE [LARGE SCALE GENOMIC DNA]</scope>
    <source>
        <strain evidence="13">F_SG_1</strain>
        <tissue evidence="13">Salivary glands</tissue>
    </source>
</reference>
<keyword evidence="12" id="KW-0560">Oxidoreductase</keyword>
<dbReference type="InterPro" id="IPR002403">
    <property type="entry name" value="Cyt_P450_E_grp-IV"/>
</dbReference>
<evidence type="ECO:0000256" key="7">
    <source>
        <dbReference type="ARBA" id="ARBA00022824"/>
    </source>
</evidence>
<evidence type="ECO:0000313" key="14">
    <source>
        <dbReference type="Proteomes" id="UP001321473"/>
    </source>
</evidence>
<comment type="subcellular location">
    <subcellularLocation>
        <location evidence="3">Endoplasmic reticulum membrane</location>
    </subcellularLocation>
</comment>
<dbReference type="Pfam" id="PF00067">
    <property type="entry name" value="p450"/>
    <property type="match status" value="1"/>
</dbReference>
<dbReference type="InterPro" id="IPR017972">
    <property type="entry name" value="Cyt_P450_CS"/>
</dbReference>
<sequence>MLHRDPKEFPKPEEYIPERFLPENCVGRHPFAYVPFSAGYRNCIGQKFASMEMKTLVSRVLRNYKLESMHHRDKVQTVSELVLRARNGLRIRLTSRE</sequence>
<keyword evidence="5 11" id="KW-0349">Heme</keyword>
<dbReference type="PANTHER" id="PTHR24291">
    <property type="entry name" value="CYTOCHROME P450 FAMILY 4"/>
    <property type="match status" value="1"/>
</dbReference>
<keyword evidence="6 11" id="KW-0479">Metal-binding</keyword>
<keyword evidence="7" id="KW-0256">Endoplasmic reticulum</keyword>
<evidence type="ECO:0000256" key="12">
    <source>
        <dbReference type="RuleBase" id="RU000461"/>
    </source>
</evidence>